<evidence type="ECO:0000256" key="6">
    <source>
        <dbReference type="ARBA" id="ARBA00023235"/>
    </source>
</evidence>
<evidence type="ECO:0000256" key="4">
    <source>
        <dbReference type="ARBA" id="ARBA00022806"/>
    </source>
</evidence>
<sequence>MTARWRESARERIAQRQRERHRPEILDDGDELAMSPLPGYYPERYRDEYDRGQLGPPASYYAEPPQSYADELVLDDFDRRLLAHPASQTRDDEQYEIALSHLRRHAQPHISPGYSSYMAATMSAGPPPSSRVHAPNDHLIPTPRTLDIISREPNHRLRDLCGPQQQPTPPMHSAASYTHSPASQASTKGTLHTLTSSSPTIRASAHKKQSASRRARQMSYLAEEPMETLQPSQPTQATHTDSTELTPIVHGVRLVSVRQALPSRFQEVFPYELLNAVQSKCFGVVYGSTDNVVISAPTGSGKTAILELAICKLALDRGNENFKIVYQAPTKALCSEKARDWVKKFSHMGLKCAELTGDTSQAEMRRVGEASIIVTTPEKWDSITRKWQDHRKLLQLVELFLIDEVHILKDVRGATLEAVVSRMKTIGANVRFVALSATVPNSDDIAKWLGRNHTTQQLPAHREVFGEEFRPVKLQKFVYGYECNGNDFIFDKFMDSKLPKLLSKHSQRKPILVFCFTRKSCESTAAMLAEDASKLSESKALWPIPKKRIPVVSRELQEIVQFGVAFHHAGLDAQDRVAIEQHFLNGELSVICCTSTLAVGVNLPCHTVVMKGTVAFMDDKLQEYSDLEVMQMLGRAGRPQFDTSATAIILTRAANKQRYEKMVSGQEILESTLHLNLIEHLNSEICLGTISDISSAKMWLGGTFLSVRLRRNPDHYRLTGDISNPAQIDDKLEEICERDIKLLQNTQLVTADAKFKCTEYGRAMSKYMVEFETMELILKIPRAAGIEVLINSLTEAVEFKDFRIKPAERTLFREINKNPLIMYPVKEQVQHTQHKISLIVQVHLGSVQYPDSSEAAKLRRQLMMEKKMIFERLQRLVRAVIDCKGFDRDASGVKSALELARALSAESWEGRPTQLTQIPNIGPVGMRKLAGKGIRTVLEFAEKDSVELERLMSRQPPFGKKLKADLDKFPRLDIDVAVVKYTTPKRRNEDVTLNVQATLRYLNQNGPPNWLGRCPMLTFMIESSNGNLLYFWRGSLGKIDKQIGLVLPFPIPLKSPDERIVCHLSCEEIVGTLVSKILKHEVPLAAFPSQQSRQGRTTPTNGGPTQRLLKEKSEEYMDNDGIDDSDLLQAADEATSCVPVIQGAKYESESDPDEYPEVEELMEVVTRASEPEHRNFDRHLATNEADDSGDMDNSQILDREPVQLPNGRWQCNHACSGGVPTKSGKPCSHKCCHEGIEKQRKRSTKKRKVAEKGDQKSESQGVLAQFSFEPLNKTSPMGSEAAANKAIPRAASKKEAFGKPYEPVNKKPKLELPLQKQIIDGVDFDYIDLSFDDDEFPDIAAGVQRKTTATTTANKGQRTSNERQSSHTEAWGVTQTQGEGARGPAVLSTQNMVADQSIMPPLSTQVYGDDPFDAGDLAILDGMMVKASNRQTTKSPFSIGGKDQVFYQTPSSQSLGPGMHVPDELVSLNPQSTGNINQPATVIDLDWDDVPMEYGKDSLHDDQPVSYTIEAASPHGLAHGSPQTPNDARSNEAKDQKLKTEEGEPEWVSTMDPEVIDMLRGFVTFV</sequence>
<keyword evidence="3" id="KW-0378">Hydrolase</keyword>
<feature type="compositionally biased region" description="Basic residues" evidence="11">
    <location>
        <begin position="1239"/>
        <end position="1249"/>
    </location>
</feature>
<dbReference type="InterPro" id="IPR052247">
    <property type="entry name" value="Meiotic_Crossover_Helicase"/>
</dbReference>
<reference evidence="14 15" key="1">
    <citation type="submission" date="2017-07" db="EMBL/GenBank/DDBJ databases">
        <title>Genome sequence of the Sordaria macrospora wild type strain R19027.</title>
        <authorList>
            <person name="Nowrousian M."/>
            <person name="Teichert I."/>
            <person name="Kueck U."/>
        </authorList>
    </citation>
    <scope>NUCLEOTIDE SEQUENCE [LARGE SCALE GENOMIC DNA]</scope>
    <source>
        <strain evidence="14 15">R19027</strain>
        <tissue evidence="14">Mycelium</tissue>
    </source>
</reference>
<keyword evidence="4" id="KW-0347">Helicase</keyword>
<gene>
    <name evidence="14" type="ORF">SMACR_03814</name>
</gene>
<dbReference type="GO" id="GO:0016787">
    <property type="term" value="F:hydrolase activity"/>
    <property type="evidence" value="ECO:0007669"/>
    <property type="project" value="UniProtKB-KW"/>
</dbReference>
<dbReference type="Gene3D" id="1.10.3380.10">
    <property type="entry name" value="Sec63 N-terminal domain-like domain"/>
    <property type="match status" value="1"/>
</dbReference>
<dbReference type="Proteomes" id="UP000433876">
    <property type="component" value="Unassembled WGS sequence"/>
</dbReference>
<dbReference type="FunFam" id="1.10.3380.10:FF:000012">
    <property type="entry name" value="DEAD/DEAH box DNA helicase"/>
    <property type="match status" value="1"/>
</dbReference>
<evidence type="ECO:0000313" key="15">
    <source>
        <dbReference type="Proteomes" id="UP000433876"/>
    </source>
</evidence>
<evidence type="ECO:0000256" key="11">
    <source>
        <dbReference type="SAM" id="MobiDB-lite"/>
    </source>
</evidence>
<dbReference type="Pfam" id="PF02889">
    <property type="entry name" value="Sec63"/>
    <property type="match status" value="1"/>
</dbReference>
<dbReference type="InterPro" id="IPR001650">
    <property type="entry name" value="Helicase_C-like"/>
</dbReference>
<feature type="region of interest" description="Disordered" evidence="11">
    <location>
        <begin position="1088"/>
        <end position="1108"/>
    </location>
</feature>
<evidence type="ECO:0000256" key="9">
    <source>
        <dbReference type="ARBA" id="ARBA00034808"/>
    </source>
</evidence>
<dbReference type="VEuPathDB" id="FungiDB:SMAC_03814"/>
<dbReference type="Pfam" id="PF00271">
    <property type="entry name" value="Helicase_C"/>
    <property type="match status" value="1"/>
</dbReference>
<comment type="catalytic activity">
    <reaction evidence="8">
        <text>Couples ATP hydrolysis with the unwinding of duplex DNA by translocating in the 3'-5' direction.</text>
        <dbReference type="EC" id="5.6.2.4"/>
    </reaction>
</comment>
<comment type="caution">
    <text evidence="14">The sequence shown here is derived from an EMBL/GenBank/DDBJ whole genome shotgun (WGS) entry which is preliminary data.</text>
</comment>
<dbReference type="InterPro" id="IPR011545">
    <property type="entry name" value="DEAD/DEAH_box_helicase_dom"/>
</dbReference>
<feature type="region of interest" description="Disordered" evidence="11">
    <location>
        <begin position="1346"/>
        <end position="1383"/>
    </location>
</feature>
<evidence type="ECO:0000256" key="10">
    <source>
        <dbReference type="ARBA" id="ARBA00048988"/>
    </source>
</evidence>
<dbReference type="InterPro" id="IPR014001">
    <property type="entry name" value="Helicase_ATP-bd"/>
</dbReference>
<evidence type="ECO:0000256" key="3">
    <source>
        <dbReference type="ARBA" id="ARBA00022801"/>
    </source>
</evidence>
<feature type="compositionally biased region" description="Polar residues" evidence="11">
    <location>
        <begin position="1088"/>
        <end position="1104"/>
    </location>
</feature>
<dbReference type="Pfam" id="PF23445">
    <property type="entry name" value="WHD_SNRNP200"/>
    <property type="match status" value="1"/>
</dbReference>
<dbReference type="Pfam" id="PF00270">
    <property type="entry name" value="DEAD"/>
    <property type="match status" value="1"/>
</dbReference>
<dbReference type="InterPro" id="IPR027417">
    <property type="entry name" value="P-loop_NTPase"/>
</dbReference>
<evidence type="ECO:0000256" key="5">
    <source>
        <dbReference type="ARBA" id="ARBA00022840"/>
    </source>
</evidence>
<dbReference type="EC" id="5.6.2.4" evidence="9"/>
<evidence type="ECO:0000259" key="12">
    <source>
        <dbReference type="PROSITE" id="PS51192"/>
    </source>
</evidence>
<dbReference type="GO" id="GO:0043138">
    <property type="term" value="F:3'-5' DNA helicase activity"/>
    <property type="evidence" value="ECO:0007669"/>
    <property type="project" value="UniProtKB-EC"/>
</dbReference>
<dbReference type="OMA" id="VYGYQSH"/>
<feature type="region of interest" description="Disordered" evidence="11">
    <location>
        <begin position="1"/>
        <end position="65"/>
    </location>
</feature>
<feature type="compositionally biased region" description="Polar residues" evidence="11">
    <location>
        <begin position="1346"/>
        <end position="1359"/>
    </location>
</feature>
<dbReference type="SUPFAM" id="SSF158702">
    <property type="entry name" value="Sec63 N-terminal domain-like"/>
    <property type="match status" value="1"/>
</dbReference>
<feature type="domain" description="Helicase ATP-binding" evidence="12">
    <location>
        <begin position="283"/>
        <end position="457"/>
    </location>
</feature>
<dbReference type="SUPFAM" id="SSF52540">
    <property type="entry name" value="P-loop containing nucleoside triphosphate hydrolases"/>
    <property type="match status" value="1"/>
</dbReference>
<dbReference type="PANTHER" id="PTHR47835">
    <property type="entry name" value="HFM1, ATP DEPENDENT DNA HELICASE HOMOLOG"/>
    <property type="match status" value="1"/>
</dbReference>
<dbReference type="InterPro" id="IPR004179">
    <property type="entry name" value="Sec63-dom"/>
</dbReference>
<evidence type="ECO:0000256" key="1">
    <source>
        <dbReference type="ARBA" id="ARBA00010140"/>
    </source>
</evidence>
<keyword evidence="6" id="KW-0413">Isomerase</keyword>
<dbReference type="Gene3D" id="1.10.10.10">
    <property type="entry name" value="Winged helix-like DNA-binding domain superfamily/Winged helix DNA-binding domain"/>
    <property type="match status" value="1"/>
</dbReference>
<proteinExistence type="inferred from homology"/>
<dbReference type="PANTHER" id="PTHR47835:SF3">
    <property type="entry name" value="HELICASE FOR MEIOSIS 1"/>
    <property type="match status" value="1"/>
</dbReference>
<evidence type="ECO:0000256" key="8">
    <source>
        <dbReference type="ARBA" id="ARBA00034617"/>
    </source>
</evidence>
<comment type="similarity">
    <text evidence="1">Belongs to the helicase family. SKI2 subfamily.</text>
</comment>
<protein>
    <recommendedName>
        <fullName evidence="9">DNA 3'-5' helicase</fullName>
        <ecNumber evidence="9">5.6.2.4</ecNumber>
    </recommendedName>
</protein>
<dbReference type="PROSITE" id="PS51194">
    <property type="entry name" value="HELICASE_CTER"/>
    <property type="match status" value="1"/>
</dbReference>
<dbReference type="SMART" id="SM00490">
    <property type="entry name" value="HELICc"/>
    <property type="match status" value="1"/>
</dbReference>
<dbReference type="InterPro" id="IPR057842">
    <property type="entry name" value="WH_MER3"/>
</dbReference>
<evidence type="ECO:0000313" key="14">
    <source>
        <dbReference type="EMBL" id="KAA8630156.1"/>
    </source>
</evidence>
<evidence type="ECO:0000256" key="2">
    <source>
        <dbReference type="ARBA" id="ARBA00022741"/>
    </source>
</evidence>
<dbReference type="SMART" id="SM00487">
    <property type="entry name" value="DEXDc"/>
    <property type="match status" value="1"/>
</dbReference>
<feature type="compositionally biased region" description="Basic residues" evidence="11">
    <location>
        <begin position="204"/>
        <end position="216"/>
    </location>
</feature>
<feature type="region of interest" description="Disordered" evidence="11">
    <location>
        <begin position="1514"/>
        <end position="1552"/>
    </location>
</feature>
<dbReference type="GO" id="GO:0003676">
    <property type="term" value="F:nucleic acid binding"/>
    <property type="evidence" value="ECO:0007669"/>
    <property type="project" value="InterPro"/>
</dbReference>
<dbReference type="CDD" id="cd18795">
    <property type="entry name" value="SF2_C_Ski2"/>
    <property type="match status" value="1"/>
</dbReference>
<feature type="domain" description="Helicase C-terminal" evidence="13">
    <location>
        <begin position="497"/>
        <end position="685"/>
    </location>
</feature>
<feature type="region of interest" description="Disordered" evidence="11">
    <location>
        <begin position="1238"/>
        <end position="1260"/>
    </location>
</feature>
<dbReference type="GO" id="GO:0005524">
    <property type="term" value="F:ATP binding"/>
    <property type="evidence" value="ECO:0007669"/>
    <property type="project" value="UniProtKB-KW"/>
</dbReference>
<dbReference type="SMART" id="SM00973">
    <property type="entry name" value="Sec63"/>
    <property type="match status" value="1"/>
</dbReference>
<evidence type="ECO:0000259" key="13">
    <source>
        <dbReference type="PROSITE" id="PS51194"/>
    </source>
</evidence>
<dbReference type="GO" id="GO:0007131">
    <property type="term" value="P:reciprocal meiotic recombination"/>
    <property type="evidence" value="ECO:0007669"/>
    <property type="project" value="UniProtKB-ARBA"/>
</dbReference>
<dbReference type="PROSITE" id="PS51192">
    <property type="entry name" value="HELICASE_ATP_BIND_1"/>
    <property type="match status" value="1"/>
</dbReference>
<dbReference type="Gene3D" id="3.40.50.300">
    <property type="entry name" value="P-loop containing nucleotide triphosphate hydrolases"/>
    <property type="match status" value="2"/>
</dbReference>
<keyword evidence="2" id="KW-0547">Nucleotide-binding</keyword>
<dbReference type="EMBL" id="NMPR01000112">
    <property type="protein sequence ID" value="KAA8630156.1"/>
    <property type="molecule type" value="Genomic_DNA"/>
</dbReference>
<dbReference type="FunFam" id="3.40.50.300:FF:001076">
    <property type="entry name" value="ATP-dependent DNA helicase MER3"/>
    <property type="match status" value="1"/>
</dbReference>
<name>A0A8S8ZMM8_SORMA</name>
<comment type="catalytic activity">
    <reaction evidence="10">
        <text>ATP + H2O = ADP + phosphate + H(+)</text>
        <dbReference type="Rhea" id="RHEA:13065"/>
        <dbReference type="ChEBI" id="CHEBI:15377"/>
        <dbReference type="ChEBI" id="CHEBI:15378"/>
        <dbReference type="ChEBI" id="CHEBI:30616"/>
        <dbReference type="ChEBI" id="CHEBI:43474"/>
        <dbReference type="ChEBI" id="CHEBI:456216"/>
        <dbReference type="EC" id="5.6.2.4"/>
    </reaction>
</comment>
<organism evidence="14 15">
    <name type="scientific">Sordaria macrospora</name>
    <dbReference type="NCBI Taxonomy" id="5147"/>
    <lineage>
        <taxon>Eukaryota</taxon>
        <taxon>Fungi</taxon>
        <taxon>Dikarya</taxon>
        <taxon>Ascomycota</taxon>
        <taxon>Pezizomycotina</taxon>
        <taxon>Sordariomycetes</taxon>
        <taxon>Sordariomycetidae</taxon>
        <taxon>Sordariales</taxon>
        <taxon>Sordariaceae</taxon>
        <taxon>Sordaria</taxon>
    </lineage>
</organism>
<dbReference type="InterPro" id="IPR036388">
    <property type="entry name" value="WH-like_DNA-bd_sf"/>
</dbReference>
<dbReference type="FunFam" id="1.10.10.10:FF:000012">
    <property type="entry name" value="U5 small nuclear ribonucleoprotein helicase"/>
    <property type="match status" value="1"/>
</dbReference>
<accession>A0A8S8ZMM8</accession>
<evidence type="ECO:0000256" key="7">
    <source>
        <dbReference type="ARBA" id="ARBA00023254"/>
    </source>
</evidence>
<feature type="compositionally biased region" description="Basic and acidic residues" evidence="11">
    <location>
        <begin position="1529"/>
        <end position="1542"/>
    </location>
</feature>
<keyword evidence="7" id="KW-0469">Meiosis</keyword>
<feature type="compositionally biased region" description="Polar residues" evidence="11">
    <location>
        <begin position="175"/>
        <end position="201"/>
    </location>
</feature>
<feature type="region of interest" description="Disordered" evidence="11">
    <location>
        <begin position="160"/>
        <end position="216"/>
    </location>
</feature>
<feature type="compositionally biased region" description="Basic and acidic residues" evidence="11">
    <location>
        <begin position="1"/>
        <end position="25"/>
    </location>
</feature>
<keyword evidence="5" id="KW-0067">ATP-binding</keyword>